<protein>
    <recommendedName>
        <fullName evidence="6">S-protein homolog</fullName>
    </recommendedName>
</protein>
<evidence type="ECO:0000256" key="4">
    <source>
        <dbReference type="ARBA" id="ARBA00022525"/>
    </source>
</evidence>
<evidence type="ECO:0000313" key="7">
    <source>
        <dbReference type="EMBL" id="CAK7329134.1"/>
    </source>
</evidence>
<dbReference type="EMBL" id="CAWUPB010000913">
    <property type="protein sequence ID" value="CAK7329134.1"/>
    <property type="molecule type" value="Genomic_DNA"/>
</dbReference>
<gene>
    <name evidence="7" type="ORF">DCAF_LOCUS6882</name>
</gene>
<evidence type="ECO:0000313" key="8">
    <source>
        <dbReference type="Proteomes" id="UP001314170"/>
    </source>
</evidence>
<dbReference type="Pfam" id="PF05938">
    <property type="entry name" value="Self-incomp_S1"/>
    <property type="match status" value="1"/>
</dbReference>
<dbReference type="GO" id="GO:0060320">
    <property type="term" value="P:rejection of self pollen"/>
    <property type="evidence" value="ECO:0007669"/>
    <property type="project" value="UniProtKB-KW"/>
</dbReference>
<organism evidence="7 8">
    <name type="scientific">Dovyalis caffra</name>
    <dbReference type="NCBI Taxonomy" id="77055"/>
    <lineage>
        <taxon>Eukaryota</taxon>
        <taxon>Viridiplantae</taxon>
        <taxon>Streptophyta</taxon>
        <taxon>Embryophyta</taxon>
        <taxon>Tracheophyta</taxon>
        <taxon>Spermatophyta</taxon>
        <taxon>Magnoliopsida</taxon>
        <taxon>eudicotyledons</taxon>
        <taxon>Gunneridae</taxon>
        <taxon>Pentapetalae</taxon>
        <taxon>rosids</taxon>
        <taxon>fabids</taxon>
        <taxon>Malpighiales</taxon>
        <taxon>Salicaceae</taxon>
        <taxon>Flacourtieae</taxon>
        <taxon>Dovyalis</taxon>
    </lineage>
</organism>
<reference evidence="7 8" key="1">
    <citation type="submission" date="2024-01" db="EMBL/GenBank/DDBJ databases">
        <authorList>
            <person name="Waweru B."/>
        </authorList>
    </citation>
    <scope>NUCLEOTIDE SEQUENCE [LARGE SCALE GENOMIC DNA]</scope>
</reference>
<dbReference type="InterPro" id="IPR010264">
    <property type="entry name" value="Self-incomp_S1"/>
</dbReference>
<keyword evidence="3 6" id="KW-0713">Self-incompatibility</keyword>
<dbReference type="GO" id="GO:0005576">
    <property type="term" value="C:extracellular region"/>
    <property type="evidence" value="ECO:0007669"/>
    <property type="project" value="UniProtKB-SubCell"/>
</dbReference>
<sequence>MAPSMALIFPWTVHIVNELSNNKVLHVHCKSADNDLGVHTLKPKAEFKFSFWENPWGTTLFWCTLSTDRQSRASFDVFWSSLWLSKGTKRNKYTDLEKVTKNEKILWIARNDGIYLRETNFKPESLNRIDPNEEDIIVEDVLFHKWERKK</sequence>
<evidence type="ECO:0000256" key="6">
    <source>
        <dbReference type="RuleBase" id="RU367044"/>
    </source>
</evidence>
<evidence type="ECO:0000256" key="3">
    <source>
        <dbReference type="ARBA" id="ARBA00022471"/>
    </source>
</evidence>
<keyword evidence="8" id="KW-1185">Reference proteome</keyword>
<proteinExistence type="inferred from homology"/>
<evidence type="ECO:0000256" key="2">
    <source>
        <dbReference type="ARBA" id="ARBA00005581"/>
    </source>
</evidence>
<dbReference type="Proteomes" id="UP001314170">
    <property type="component" value="Unassembled WGS sequence"/>
</dbReference>
<keyword evidence="5" id="KW-0732">Signal</keyword>
<dbReference type="AlphaFoldDB" id="A0AAV1R703"/>
<evidence type="ECO:0000256" key="5">
    <source>
        <dbReference type="ARBA" id="ARBA00022729"/>
    </source>
</evidence>
<dbReference type="PANTHER" id="PTHR31232:SF142">
    <property type="entry name" value="S-PROTEIN HOMOLOG"/>
    <property type="match status" value="1"/>
</dbReference>
<dbReference type="PANTHER" id="PTHR31232">
    <property type="match status" value="1"/>
</dbReference>
<keyword evidence="4 6" id="KW-0964">Secreted</keyword>
<evidence type="ECO:0000256" key="1">
    <source>
        <dbReference type="ARBA" id="ARBA00004613"/>
    </source>
</evidence>
<comment type="caution">
    <text evidence="7">The sequence shown here is derived from an EMBL/GenBank/DDBJ whole genome shotgun (WGS) entry which is preliminary data.</text>
</comment>
<accession>A0AAV1R703</accession>
<comment type="subcellular location">
    <subcellularLocation>
        <location evidence="1 6">Secreted</location>
    </subcellularLocation>
</comment>
<comment type="similarity">
    <text evidence="2 6">Belongs to the plant self-incompatibility (S1) protein family.</text>
</comment>
<name>A0AAV1R703_9ROSI</name>